<comment type="caution">
    <text evidence="1">The sequence shown here is derived from an EMBL/GenBank/DDBJ whole genome shotgun (WGS) entry which is preliminary data.</text>
</comment>
<dbReference type="AlphaFoldDB" id="A0A0F3GX04"/>
<keyword evidence="2" id="KW-1185">Reference proteome</keyword>
<organism evidence="1 2">
    <name type="scientific">Candidatus Magnetobacterium bavaricum</name>
    <dbReference type="NCBI Taxonomy" id="29290"/>
    <lineage>
        <taxon>Bacteria</taxon>
        <taxon>Pseudomonadati</taxon>
        <taxon>Nitrospirota</taxon>
        <taxon>Thermodesulfovibrionia</taxon>
        <taxon>Thermodesulfovibrionales</taxon>
        <taxon>Candidatus Magnetobacteriaceae</taxon>
        <taxon>Candidatus Magnetobacterium</taxon>
    </lineage>
</organism>
<proteinExistence type="predicted"/>
<protein>
    <submittedName>
        <fullName evidence="1">Uncharacterized protein</fullName>
    </submittedName>
</protein>
<sequence length="97" mass="11086">MTRFNNLIKSRSCEDCKKYDTCTEPCVYLDAILSMEEGVSSELIIEYDDGIVTQDYKEVLSNACVLSDVERIDKIKRLDNLYLRAIASMFSITMPAE</sequence>
<dbReference type="EMBL" id="LACI01000622">
    <property type="protein sequence ID" value="KJU86377.1"/>
    <property type="molecule type" value="Genomic_DNA"/>
</dbReference>
<name>A0A0F3GX04_9BACT</name>
<gene>
    <name evidence="1" type="ORF">MBAV_001426</name>
</gene>
<evidence type="ECO:0000313" key="2">
    <source>
        <dbReference type="Proteomes" id="UP000033423"/>
    </source>
</evidence>
<evidence type="ECO:0000313" key="1">
    <source>
        <dbReference type="EMBL" id="KJU86377.1"/>
    </source>
</evidence>
<dbReference type="Proteomes" id="UP000033423">
    <property type="component" value="Unassembled WGS sequence"/>
</dbReference>
<reference evidence="1 2" key="1">
    <citation type="submission" date="2015-02" db="EMBL/GenBank/DDBJ databases">
        <title>Single-cell genomics of uncultivated deep-branching MTB reveals a conserved set of magnetosome genes.</title>
        <authorList>
            <person name="Kolinko S."/>
            <person name="Richter M."/>
            <person name="Glockner F.O."/>
            <person name="Brachmann A."/>
            <person name="Schuler D."/>
        </authorList>
    </citation>
    <scope>NUCLEOTIDE SEQUENCE [LARGE SCALE GENOMIC DNA]</scope>
    <source>
        <strain evidence="1">TM-1</strain>
    </source>
</reference>
<accession>A0A0F3GX04</accession>